<evidence type="ECO:0000313" key="8">
    <source>
        <dbReference type="EMBL" id="KAL2458718.1"/>
    </source>
</evidence>
<keyword evidence="2 6" id="KW-0479">Metal-binding</keyword>
<keyword evidence="3 6" id="KW-0560">Oxidoreductase</keyword>
<dbReference type="AlphaFoldDB" id="A0ABD1P4B2"/>
<dbReference type="InterPro" id="IPR050231">
    <property type="entry name" value="Iron_ascorbate_oxido_reductase"/>
</dbReference>
<evidence type="ECO:0000256" key="4">
    <source>
        <dbReference type="ARBA" id="ARBA00023004"/>
    </source>
</evidence>
<evidence type="ECO:0000256" key="6">
    <source>
        <dbReference type="RuleBase" id="RU003682"/>
    </source>
</evidence>
<keyword evidence="9" id="KW-1185">Reference proteome</keyword>
<evidence type="ECO:0000259" key="7">
    <source>
        <dbReference type="PROSITE" id="PS51471"/>
    </source>
</evidence>
<reference evidence="9" key="1">
    <citation type="submission" date="2024-07" db="EMBL/GenBank/DDBJ databases">
        <title>Two chromosome-level genome assemblies of Korean endemic species Abeliophyllum distichum and Forsythia ovata (Oleaceae).</title>
        <authorList>
            <person name="Jang H."/>
        </authorList>
    </citation>
    <scope>NUCLEOTIDE SEQUENCE [LARGE SCALE GENOMIC DNA]</scope>
</reference>
<dbReference type="SUPFAM" id="SSF51197">
    <property type="entry name" value="Clavaminate synthase-like"/>
    <property type="match status" value="1"/>
</dbReference>
<dbReference type="FunFam" id="2.60.120.330:FF:000022">
    <property type="entry name" value="Probable 2-oxoglutarate-dependent dioxygenase AOP1.2"/>
    <property type="match status" value="1"/>
</dbReference>
<dbReference type="GO" id="GO:0009805">
    <property type="term" value="P:coumarin biosynthetic process"/>
    <property type="evidence" value="ECO:0007669"/>
    <property type="project" value="UniProtKB-ARBA"/>
</dbReference>
<evidence type="ECO:0000256" key="2">
    <source>
        <dbReference type="ARBA" id="ARBA00022723"/>
    </source>
</evidence>
<comment type="similarity">
    <text evidence="1 6">Belongs to the iron/ascorbate-dependent oxidoreductase family.</text>
</comment>
<dbReference type="Gene3D" id="2.60.120.330">
    <property type="entry name" value="B-lactam Antibiotic, Isopenicillin N Synthase, Chain"/>
    <property type="match status" value="1"/>
</dbReference>
<dbReference type="Pfam" id="PF14226">
    <property type="entry name" value="DIOX_N"/>
    <property type="match status" value="1"/>
</dbReference>
<dbReference type="InterPro" id="IPR044861">
    <property type="entry name" value="IPNS-like_FE2OG_OXY"/>
</dbReference>
<dbReference type="GO" id="GO:0016706">
    <property type="term" value="F:2-oxoglutarate-dependent dioxygenase activity"/>
    <property type="evidence" value="ECO:0007669"/>
    <property type="project" value="UniProtKB-ARBA"/>
</dbReference>
<dbReference type="Pfam" id="PF03171">
    <property type="entry name" value="2OG-FeII_Oxy"/>
    <property type="match status" value="1"/>
</dbReference>
<evidence type="ECO:0000256" key="5">
    <source>
        <dbReference type="ARBA" id="ARBA00057022"/>
    </source>
</evidence>
<keyword evidence="4 6" id="KW-0408">Iron</keyword>
<comment type="function">
    <text evidence="5">Probable 2-oxoglutarate-dependent dioxygenase that may be involved in glucosinolates biosynthesis. May play a role in the production of aliphatic glucosinolates.</text>
</comment>
<dbReference type="InterPro" id="IPR005123">
    <property type="entry name" value="Oxoglu/Fe-dep_dioxygenase_dom"/>
</dbReference>
<organism evidence="8 9">
    <name type="scientific">Forsythia ovata</name>
    <dbReference type="NCBI Taxonomy" id="205694"/>
    <lineage>
        <taxon>Eukaryota</taxon>
        <taxon>Viridiplantae</taxon>
        <taxon>Streptophyta</taxon>
        <taxon>Embryophyta</taxon>
        <taxon>Tracheophyta</taxon>
        <taxon>Spermatophyta</taxon>
        <taxon>Magnoliopsida</taxon>
        <taxon>eudicotyledons</taxon>
        <taxon>Gunneridae</taxon>
        <taxon>Pentapetalae</taxon>
        <taxon>asterids</taxon>
        <taxon>lamiids</taxon>
        <taxon>Lamiales</taxon>
        <taxon>Oleaceae</taxon>
        <taxon>Forsythieae</taxon>
        <taxon>Forsythia</taxon>
    </lineage>
</organism>
<accession>A0ABD1P4B2</accession>
<evidence type="ECO:0000256" key="1">
    <source>
        <dbReference type="ARBA" id="ARBA00008056"/>
    </source>
</evidence>
<protein>
    <submittedName>
        <fullName evidence="8">2-oxoglutarate (2OG) and Fe(II)-dependent oxygenase superfamily protein</fullName>
    </submittedName>
</protein>
<dbReference type="PANTHER" id="PTHR47990">
    <property type="entry name" value="2-OXOGLUTARATE (2OG) AND FE(II)-DEPENDENT OXYGENASE SUPERFAMILY PROTEIN-RELATED"/>
    <property type="match status" value="1"/>
</dbReference>
<dbReference type="GO" id="GO:0046872">
    <property type="term" value="F:metal ion binding"/>
    <property type="evidence" value="ECO:0007669"/>
    <property type="project" value="UniProtKB-KW"/>
</dbReference>
<dbReference type="GO" id="GO:0002238">
    <property type="term" value="P:response to molecule of fungal origin"/>
    <property type="evidence" value="ECO:0007669"/>
    <property type="project" value="UniProtKB-ARBA"/>
</dbReference>
<feature type="domain" description="Fe2OG dioxygenase" evidence="7">
    <location>
        <begin position="162"/>
        <end position="266"/>
    </location>
</feature>
<dbReference type="Proteomes" id="UP001604277">
    <property type="component" value="Unassembled WGS sequence"/>
</dbReference>
<sequence>MGSVTLHKLPIIDFTNENLKPGTSSWSKICKEVISALEEYGCFVASYDKISLELSDGVFHALEELFDLPTEIKVQNRSTKPLYGYVGQIPFIPLYESMGIDDANTLEGIQSFTKVMWPNGNYVFSEKLLPYTKLAAELEQTVVRMVFDSYGVEKYYDSHIKSANYLCRVMKYREAKINESKMGFVSHTDKDFISTIHQNQVNGLEIKAKDGEWFGVELSSSSSIIVMAGDAIMAWSNNRIPSPHHRVTMEGKEARYSIAQFSFMEKIVQTPEELIDEEHPLQYKPFDHLKYLEFYSKEENRRLESAIRTYCARFLGVDSDSVTKLDNGDMSLVRDWIHRLSAFATRKAKNGLVPERKGHEKFLSSSKRVEEDDEDNETRWEEENTIIEYKYVSGFRGRGRGIT</sequence>
<dbReference type="PROSITE" id="PS51471">
    <property type="entry name" value="FE2OG_OXY"/>
    <property type="match status" value="1"/>
</dbReference>
<evidence type="ECO:0000313" key="9">
    <source>
        <dbReference type="Proteomes" id="UP001604277"/>
    </source>
</evidence>
<proteinExistence type="inferred from homology"/>
<dbReference type="EMBL" id="JBFOLJ010000027">
    <property type="protein sequence ID" value="KAL2458718.1"/>
    <property type="molecule type" value="Genomic_DNA"/>
</dbReference>
<evidence type="ECO:0000256" key="3">
    <source>
        <dbReference type="ARBA" id="ARBA00023002"/>
    </source>
</evidence>
<comment type="caution">
    <text evidence="8">The sequence shown here is derived from an EMBL/GenBank/DDBJ whole genome shotgun (WGS) entry which is preliminary data.</text>
</comment>
<gene>
    <name evidence="8" type="ORF">Fot_55507</name>
</gene>
<dbReference type="InterPro" id="IPR027443">
    <property type="entry name" value="IPNS-like_sf"/>
</dbReference>
<name>A0ABD1P4B2_9LAMI</name>
<dbReference type="InterPro" id="IPR026992">
    <property type="entry name" value="DIOX_N"/>
</dbReference>